<evidence type="ECO:0000313" key="7">
    <source>
        <dbReference type="EMBL" id="KAK8026365.1"/>
    </source>
</evidence>
<dbReference type="Gene3D" id="3.30.450.20">
    <property type="entry name" value="PAS domain"/>
    <property type="match status" value="1"/>
</dbReference>
<dbReference type="InterPro" id="IPR035965">
    <property type="entry name" value="PAS-like_dom_sf"/>
</dbReference>
<dbReference type="PANTHER" id="PTHR47429:SF2">
    <property type="entry name" value="PROTEIN TWIN LOV 1"/>
    <property type="match status" value="1"/>
</dbReference>
<feature type="compositionally biased region" description="Low complexity" evidence="4">
    <location>
        <begin position="315"/>
        <end position="327"/>
    </location>
</feature>
<dbReference type="Proteomes" id="UP001396898">
    <property type="component" value="Unassembled WGS sequence"/>
</dbReference>
<name>A0ABR1S3E9_9PEZI</name>
<dbReference type="SUPFAM" id="SSF48097">
    <property type="entry name" value="Regulator of G-protein signaling, RGS"/>
    <property type="match status" value="1"/>
</dbReference>
<feature type="compositionally biased region" description="Basic and acidic residues" evidence="4">
    <location>
        <begin position="174"/>
        <end position="184"/>
    </location>
</feature>
<feature type="domain" description="PAS" evidence="5">
    <location>
        <begin position="551"/>
        <end position="601"/>
    </location>
</feature>
<dbReference type="InterPro" id="IPR000014">
    <property type="entry name" value="PAS"/>
</dbReference>
<reference evidence="7 8" key="1">
    <citation type="submission" date="2023-01" db="EMBL/GenBank/DDBJ databases">
        <title>Analysis of 21 Apiospora genomes using comparative genomics revels a genus with tremendous synthesis potential of carbohydrate active enzymes and secondary metabolites.</title>
        <authorList>
            <person name="Sorensen T."/>
        </authorList>
    </citation>
    <scope>NUCLEOTIDE SEQUENCE [LARGE SCALE GENOMIC DNA]</scope>
    <source>
        <strain evidence="7 8">CBS 20057</strain>
    </source>
</reference>
<evidence type="ECO:0008006" key="9">
    <source>
        <dbReference type="Google" id="ProtNLM"/>
    </source>
</evidence>
<feature type="compositionally biased region" description="Low complexity" evidence="4">
    <location>
        <begin position="250"/>
        <end position="269"/>
    </location>
</feature>
<feature type="compositionally biased region" description="Polar residues" evidence="4">
    <location>
        <begin position="380"/>
        <end position="391"/>
    </location>
</feature>
<dbReference type="PROSITE" id="PS50132">
    <property type="entry name" value="RGS"/>
    <property type="match status" value="1"/>
</dbReference>
<keyword evidence="2" id="KW-0288">FMN</keyword>
<comment type="caution">
    <text evidence="7">The sequence shown here is derived from an EMBL/GenBank/DDBJ whole genome shotgun (WGS) entry which is preliminary data.</text>
</comment>
<feature type="compositionally biased region" description="Basic and acidic residues" evidence="4">
    <location>
        <begin position="329"/>
        <end position="340"/>
    </location>
</feature>
<dbReference type="Pfam" id="PF13426">
    <property type="entry name" value="PAS_9"/>
    <property type="match status" value="1"/>
</dbReference>
<dbReference type="InterPro" id="IPR036305">
    <property type="entry name" value="RGS_sf"/>
</dbReference>
<feature type="region of interest" description="Disordered" evidence="4">
    <location>
        <begin position="1"/>
        <end position="396"/>
    </location>
</feature>
<dbReference type="Pfam" id="PF00615">
    <property type="entry name" value="RGS"/>
    <property type="match status" value="1"/>
</dbReference>
<feature type="compositionally biased region" description="Basic and acidic residues" evidence="4">
    <location>
        <begin position="142"/>
        <end position="165"/>
    </location>
</feature>
<dbReference type="SUPFAM" id="SSF55785">
    <property type="entry name" value="PYP-like sensor domain (PAS domain)"/>
    <property type="match status" value="1"/>
</dbReference>
<dbReference type="InterPro" id="IPR044926">
    <property type="entry name" value="RGS_subdomain_2"/>
</dbReference>
<accession>A0ABR1S3E9</accession>
<evidence type="ECO:0000256" key="1">
    <source>
        <dbReference type="ARBA" id="ARBA00022630"/>
    </source>
</evidence>
<evidence type="ECO:0000259" key="5">
    <source>
        <dbReference type="PROSITE" id="PS50112"/>
    </source>
</evidence>
<feature type="compositionally biased region" description="Low complexity" evidence="4">
    <location>
        <begin position="71"/>
        <end position="81"/>
    </location>
</feature>
<evidence type="ECO:0000256" key="2">
    <source>
        <dbReference type="ARBA" id="ARBA00022643"/>
    </source>
</evidence>
<protein>
    <recommendedName>
        <fullName evidence="9">LOV domain-containing protein</fullName>
    </recommendedName>
</protein>
<keyword evidence="3" id="KW-0157">Chromophore</keyword>
<dbReference type="PANTHER" id="PTHR47429">
    <property type="entry name" value="PROTEIN TWIN LOV 1"/>
    <property type="match status" value="1"/>
</dbReference>
<sequence length="849" mass="94839">MPSDLDSMDGSIDDVRGPRRTMHPSQPRYKQMPRLDDEIDDDIFYNRSPKPSATQAAAQTFLAMDDMSEIGSPRPSGRGRSFSMDSMRPDEHRQFVPAYKKGHHQRESSDVIPQFTEAALAGLLSQPKQPSTSQQRNSRRNSISDKKNDPSGHGRNNRDEYEGAERPLPALPKRPREDEIEAARKILAAAEASSRQREPSERAPSPPATVRSATPPPIGRPRRYFTDETETGPQPTNNKEQHGTPEKIPPRSSSKRPSSSARRSVASMSTLPSRAEPVLDQHYQLDGDDEFRPPPPPPPQQDYNSMGRKRGASHSNSNSNNTITARTRSTRENDSPRDVDELTSYPRGLLPGASTKAGRLRRTYSDDELSVARGGYAPSSKHSVASQGSRQHSSRMPEFFSEEAFQTVLHNPITAHELQKFSEARLCGESVAFLAQVGRYQESLGSLSNQLAHIHKSFISDSSATQLQGVPRELLLAAHRDIKTTVAGTFTGMEMLFADLQRRVEQSVVTDIYPRFVREKVSLSAIQALASDRHKYQGLGDCFCLSDPNKADNPIVFASDGFVKVTGYSRREVVPRNCRFLQGPQTDRETVRSMKMALDARKDTVELVLNYKKNGDPFWNLLYMAPLFDETGTLAFFIGGQVNCSTTIHSNTDVMKVLAGGTTPAAKETELVPPTRRQVQRQSSMPSARKALLKAFGVRVDEARTLGESGMEDQVLGRMEGQDLRDQMKEFRTAYSKYLVVRADTFVIHFYSEGVSEMLHPGNTAGLVTGQDVFRFFKANMVSKETDYRSRVRMATRNGNPISVEIRLQTRRSALYRGDERFVTHWTPLKDENSATEWVVITLAPTMGL</sequence>
<keyword evidence="1" id="KW-0285">Flavoprotein</keyword>
<feature type="compositionally biased region" description="Polar residues" evidence="4">
    <location>
        <begin position="49"/>
        <end position="58"/>
    </location>
</feature>
<dbReference type="CDD" id="cd00130">
    <property type="entry name" value="PAS"/>
    <property type="match status" value="1"/>
</dbReference>
<gene>
    <name evidence="7" type="ORF">PG991_003421</name>
</gene>
<dbReference type="Gene3D" id="1.10.167.10">
    <property type="entry name" value="Regulator of G-protein Signalling 4, domain 2"/>
    <property type="match status" value="1"/>
</dbReference>
<feature type="compositionally biased region" description="Basic and acidic residues" evidence="4">
    <location>
        <begin position="239"/>
        <end position="249"/>
    </location>
</feature>
<dbReference type="PROSITE" id="PS50112">
    <property type="entry name" value="PAS"/>
    <property type="match status" value="1"/>
</dbReference>
<organism evidence="7 8">
    <name type="scientific">Apiospora marii</name>
    <dbReference type="NCBI Taxonomy" id="335849"/>
    <lineage>
        <taxon>Eukaryota</taxon>
        <taxon>Fungi</taxon>
        <taxon>Dikarya</taxon>
        <taxon>Ascomycota</taxon>
        <taxon>Pezizomycotina</taxon>
        <taxon>Sordariomycetes</taxon>
        <taxon>Xylariomycetidae</taxon>
        <taxon>Amphisphaeriales</taxon>
        <taxon>Apiosporaceae</taxon>
        <taxon>Apiospora</taxon>
    </lineage>
</organism>
<keyword evidence="8" id="KW-1185">Reference proteome</keyword>
<dbReference type="NCBIfam" id="TIGR00229">
    <property type="entry name" value="sensory_box"/>
    <property type="match status" value="1"/>
</dbReference>
<evidence type="ECO:0000259" key="6">
    <source>
        <dbReference type="PROSITE" id="PS50132"/>
    </source>
</evidence>
<evidence type="ECO:0000313" key="8">
    <source>
        <dbReference type="Proteomes" id="UP001396898"/>
    </source>
</evidence>
<feature type="domain" description="RGS" evidence="6">
    <location>
        <begin position="404"/>
        <end position="518"/>
    </location>
</feature>
<evidence type="ECO:0000256" key="3">
    <source>
        <dbReference type="ARBA" id="ARBA00022991"/>
    </source>
</evidence>
<proteinExistence type="predicted"/>
<dbReference type="InterPro" id="IPR016137">
    <property type="entry name" value="RGS"/>
</dbReference>
<evidence type="ECO:0000256" key="4">
    <source>
        <dbReference type="SAM" id="MobiDB-lite"/>
    </source>
</evidence>
<dbReference type="EMBL" id="JAQQWI010000007">
    <property type="protein sequence ID" value="KAK8026365.1"/>
    <property type="molecule type" value="Genomic_DNA"/>
</dbReference>